<dbReference type="CDD" id="cd03801">
    <property type="entry name" value="GT4_PimA-like"/>
    <property type="match status" value="1"/>
</dbReference>
<evidence type="ECO:0000259" key="2">
    <source>
        <dbReference type="Pfam" id="PF13439"/>
    </source>
</evidence>
<feature type="domain" description="Glycosyltransferase subfamily 4-like N-terminal" evidence="2">
    <location>
        <begin position="5"/>
        <end position="145"/>
    </location>
</feature>
<keyword evidence="4" id="KW-1185">Reference proteome</keyword>
<organism evidence="3 4">
    <name type="scientific">Thiolapillus brandeum</name>
    <dbReference type="NCBI Taxonomy" id="1076588"/>
    <lineage>
        <taxon>Bacteria</taxon>
        <taxon>Pseudomonadati</taxon>
        <taxon>Pseudomonadota</taxon>
        <taxon>Gammaproteobacteria</taxon>
        <taxon>Chromatiales</taxon>
        <taxon>Sedimenticolaceae</taxon>
        <taxon>Thiolapillus</taxon>
    </lineage>
</organism>
<keyword evidence="3" id="KW-0808">Transferase</keyword>
<sequence length="358" mass="38501">MLEASRYLLTAGDLAVLAPQGAGEQAPAGAQVHELASNPTWRMLLGTAWRGRQISRAFMPDLVLASSGLMAPAAYIAARQRKLPYAIFVHGLDIVYPHPVYQRLFLPAIRRANQVIANSSYTAELARAKGISGDRLQILHPGVQTRLDAASAEEIEQFRRKNDLDGTLLLSVGRLTPRKGLAEFVDRSLPGILEAVPDALLVIVGEDATQALGQGVARDAIIAAARRRGVSDHIRFLGKLPEASLQLAWQASQLHVFPIRAIPGDVEGFGMVAMEAAARGLWTIAFSVGGVVDAVSPGQSGVLVAQNDYEGFSRAVVEALSGENVKHPEQARQYAQGFDWSRYGERLLEICRGLSAAG</sequence>
<dbReference type="OrthoDB" id="4611853at2"/>
<proteinExistence type="predicted"/>
<dbReference type="InterPro" id="IPR050194">
    <property type="entry name" value="Glycosyltransferase_grp1"/>
</dbReference>
<dbReference type="Pfam" id="PF13439">
    <property type="entry name" value="Glyco_transf_4"/>
    <property type="match status" value="1"/>
</dbReference>
<dbReference type="AlphaFoldDB" id="A0A7U6GH88"/>
<dbReference type="InterPro" id="IPR028098">
    <property type="entry name" value="Glyco_trans_4-like_N"/>
</dbReference>
<feature type="domain" description="Glycosyl transferase family 1" evidence="1">
    <location>
        <begin position="157"/>
        <end position="336"/>
    </location>
</feature>
<dbReference type="GO" id="GO:0016757">
    <property type="term" value="F:glycosyltransferase activity"/>
    <property type="evidence" value="ECO:0007669"/>
    <property type="project" value="InterPro"/>
</dbReference>
<dbReference type="EMBL" id="AP012273">
    <property type="protein sequence ID" value="BAO43529.1"/>
    <property type="molecule type" value="Genomic_DNA"/>
</dbReference>
<name>A0A7U6GH88_9GAMM</name>
<dbReference type="PANTHER" id="PTHR45947:SF3">
    <property type="entry name" value="SULFOQUINOVOSYL TRANSFERASE SQD2"/>
    <property type="match status" value="1"/>
</dbReference>
<protein>
    <submittedName>
        <fullName evidence="3">Glycosyl transferase family 1</fullName>
    </submittedName>
</protein>
<dbReference type="Gene3D" id="3.40.50.2000">
    <property type="entry name" value="Glycogen Phosphorylase B"/>
    <property type="match status" value="2"/>
</dbReference>
<dbReference type="PANTHER" id="PTHR45947">
    <property type="entry name" value="SULFOQUINOVOSYL TRANSFERASE SQD2"/>
    <property type="match status" value="1"/>
</dbReference>
<gene>
    <name evidence="3" type="ORF">TBH_C0584</name>
</gene>
<dbReference type="InterPro" id="IPR001296">
    <property type="entry name" value="Glyco_trans_1"/>
</dbReference>
<evidence type="ECO:0000259" key="1">
    <source>
        <dbReference type="Pfam" id="PF00534"/>
    </source>
</evidence>
<evidence type="ECO:0000313" key="4">
    <source>
        <dbReference type="Proteomes" id="UP000031631"/>
    </source>
</evidence>
<accession>A0A7U6GH88</accession>
<reference evidence="3 4" key="1">
    <citation type="journal article" date="2014" name="PLoS ONE">
        <title>Physiological and genomic features of a novel sulfur-oxidizing gammaproteobacterium belonging to a previously uncultivated symbiotic lineage isolated from a hydrothermal vent.</title>
        <authorList>
            <person name="Nunoura T."/>
            <person name="Takaki Y."/>
            <person name="Kazama H."/>
            <person name="Kakuta J."/>
            <person name="Shimamura S."/>
            <person name="Makita H."/>
            <person name="Hirai M."/>
            <person name="Miyazaki M."/>
            <person name="Takai K."/>
        </authorList>
    </citation>
    <scope>NUCLEOTIDE SEQUENCE [LARGE SCALE GENOMIC DNA]</scope>
    <source>
        <strain evidence="3 4">Hiromi1</strain>
    </source>
</reference>
<evidence type="ECO:0000313" key="3">
    <source>
        <dbReference type="EMBL" id="BAO43529.1"/>
    </source>
</evidence>
<dbReference type="Pfam" id="PF00534">
    <property type="entry name" value="Glycos_transf_1"/>
    <property type="match status" value="1"/>
</dbReference>
<dbReference type="KEGG" id="tbn:TBH_C0584"/>
<dbReference type="Proteomes" id="UP000031631">
    <property type="component" value="Chromosome"/>
</dbReference>
<dbReference type="SUPFAM" id="SSF53756">
    <property type="entry name" value="UDP-Glycosyltransferase/glycogen phosphorylase"/>
    <property type="match status" value="1"/>
</dbReference>